<proteinExistence type="predicted"/>
<dbReference type="GO" id="GO:0003677">
    <property type="term" value="F:DNA binding"/>
    <property type="evidence" value="ECO:0007669"/>
    <property type="project" value="UniProtKB-UniRule"/>
</dbReference>
<gene>
    <name evidence="3" type="ORF">CLG94_10250</name>
</gene>
<reference evidence="3 4" key="1">
    <citation type="submission" date="2017-09" db="EMBL/GenBank/DDBJ databases">
        <title>Bloom of a denitrifying methanotroph, Candidatus Methylomirabilis limnetica, in a deep stratified lake.</title>
        <authorList>
            <person name="Graf J.S."/>
            <person name="Marchant H.K."/>
            <person name="Tienken D."/>
            <person name="Hach P.F."/>
            <person name="Brand A."/>
            <person name="Schubert C.J."/>
            <person name="Kuypers M.M."/>
            <person name="Milucka J."/>
        </authorList>
    </citation>
    <scope>NUCLEOTIDE SEQUENCE [LARGE SCALE GENOMIC DNA]</scope>
    <source>
        <strain evidence="3 4">Zug</strain>
    </source>
</reference>
<dbReference type="PROSITE" id="PS51740">
    <property type="entry name" value="SPOVT_ABRB"/>
    <property type="match status" value="1"/>
</dbReference>
<comment type="caution">
    <text evidence="3">The sequence shown here is derived from an EMBL/GenBank/DDBJ whole genome shotgun (WGS) entry which is preliminary data.</text>
</comment>
<evidence type="ECO:0000256" key="1">
    <source>
        <dbReference type="PROSITE-ProRule" id="PRU01076"/>
    </source>
</evidence>
<dbReference type="EMBL" id="NVQC01000025">
    <property type="protein sequence ID" value="PTL35347.1"/>
    <property type="molecule type" value="Genomic_DNA"/>
</dbReference>
<accession>A0A2T4TW57</accession>
<evidence type="ECO:0000313" key="4">
    <source>
        <dbReference type="Proteomes" id="UP000241436"/>
    </source>
</evidence>
<organism evidence="3 4">
    <name type="scientific">Candidatus Methylomirabilis limnetica</name>
    <dbReference type="NCBI Taxonomy" id="2033718"/>
    <lineage>
        <taxon>Bacteria</taxon>
        <taxon>Candidatus Methylomirabilota</taxon>
        <taxon>Candidatus Methylomirabilia</taxon>
        <taxon>Candidatus Methylomirabilales</taxon>
        <taxon>Candidatus Methylomirabilaceae</taxon>
        <taxon>Candidatus Methylomirabilis</taxon>
    </lineage>
</organism>
<evidence type="ECO:0000259" key="2">
    <source>
        <dbReference type="PROSITE" id="PS51740"/>
    </source>
</evidence>
<dbReference type="RefSeq" id="WP_107563261.1">
    <property type="nucleotide sequence ID" value="NZ_NVQC01000025.1"/>
</dbReference>
<sequence>MPFIKLSTKNQIVLPKEAREAMGVKGGDELVVVVKGGITILLPTPKSYTKALAGKGRGLYSSDYLSKERRAW</sequence>
<name>A0A2T4TW57_9BACT</name>
<keyword evidence="1" id="KW-0238">DNA-binding</keyword>
<dbReference type="Gene3D" id="2.10.260.10">
    <property type="match status" value="1"/>
</dbReference>
<dbReference type="SUPFAM" id="SSF89447">
    <property type="entry name" value="AbrB/MazE/MraZ-like"/>
    <property type="match status" value="1"/>
</dbReference>
<reference evidence="4" key="2">
    <citation type="journal article" date="2018" name="Environ. Microbiol.">
        <title>Bloom of a denitrifying methanotroph, 'Candidatus Methylomirabilis limnetica', in a deep stratified lake.</title>
        <authorList>
            <person name="Graf J.S."/>
            <person name="Mayr M.J."/>
            <person name="Marchant H.K."/>
            <person name="Tienken D."/>
            <person name="Hach P.F."/>
            <person name="Brand A."/>
            <person name="Schubert C.J."/>
            <person name="Kuypers M.M."/>
            <person name="Milucka J."/>
        </authorList>
    </citation>
    <scope>NUCLEOTIDE SEQUENCE [LARGE SCALE GENOMIC DNA]</scope>
    <source>
        <strain evidence="4">Zug</strain>
    </source>
</reference>
<protein>
    <recommendedName>
        <fullName evidence="2">SpoVT-AbrB domain-containing protein</fullName>
    </recommendedName>
</protein>
<keyword evidence="4" id="KW-1185">Reference proteome</keyword>
<dbReference type="Pfam" id="PF04014">
    <property type="entry name" value="MazE_antitoxin"/>
    <property type="match status" value="1"/>
</dbReference>
<dbReference type="Proteomes" id="UP000241436">
    <property type="component" value="Unassembled WGS sequence"/>
</dbReference>
<dbReference type="AlphaFoldDB" id="A0A2T4TW57"/>
<dbReference type="NCBIfam" id="TIGR01439">
    <property type="entry name" value="lp_hng_hel_AbrB"/>
    <property type="match status" value="1"/>
</dbReference>
<evidence type="ECO:0000313" key="3">
    <source>
        <dbReference type="EMBL" id="PTL35347.1"/>
    </source>
</evidence>
<dbReference type="OrthoDB" id="9811597at2"/>
<feature type="domain" description="SpoVT-AbrB" evidence="2">
    <location>
        <begin position="1"/>
        <end position="46"/>
    </location>
</feature>
<dbReference type="InterPro" id="IPR007159">
    <property type="entry name" value="SpoVT-AbrB_dom"/>
</dbReference>
<dbReference type="InterPro" id="IPR037914">
    <property type="entry name" value="SpoVT-AbrB_sf"/>
</dbReference>
<dbReference type="SMART" id="SM00966">
    <property type="entry name" value="SpoVT_AbrB"/>
    <property type="match status" value="1"/>
</dbReference>